<protein>
    <submittedName>
        <fullName evidence="1">Uncharacterized protein</fullName>
    </submittedName>
</protein>
<sequence>MNKVEDDPACDGLATTPRYQRLVQECDTPTRVISALHDLAPVFIKWPSQAGVRKISRSFQEVSGFPGIIGDLGQYRFNELYVTEKDDNNGILFQAICDHTRKFTHCHIASSNSEMNEWLNNYLGDATLFPANTHLISTSPYPLHENLMVPYKEESDMQKNFNKKLVAASVIGECLGNLLGRFESLHRGLSLNKTNRTHLVACCVLHNICELKCDKYKGERIKIEKMSRSSFPCSLRAKMKRDAIAAKLSNS</sequence>
<proteinExistence type="predicted"/>
<keyword evidence="2" id="KW-1185">Reference proteome</keyword>
<gene>
    <name evidence="1" type="ORF">MSG28_013583</name>
</gene>
<comment type="caution">
    <text evidence="1">The sequence shown here is derived from an EMBL/GenBank/DDBJ whole genome shotgun (WGS) entry which is preliminary data.</text>
</comment>
<dbReference type="EMBL" id="CM046124">
    <property type="protein sequence ID" value="KAI8432596.1"/>
    <property type="molecule type" value="Genomic_DNA"/>
</dbReference>
<evidence type="ECO:0000313" key="2">
    <source>
        <dbReference type="Proteomes" id="UP001064048"/>
    </source>
</evidence>
<organism evidence="1 2">
    <name type="scientific">Choristoneura fumiferana</name>
    <name type="common">Spruce budworm moth</name>
    <name type="synonym">Archips fumiferana</name>
    <dbReference type="NCBI Taxonomy" id="7141"/>
    <lineage>
        <taxon>Eukaryota</taxon>
        <taxon>Metazoa</taxon>
        <taxon>Ecdysozoa</taxon>
        <taxon>Arthropoda</taxon>
        <taxon>Hexapoda</taxon>
        <taxon>Insecta</taxon>
        <taxon>Pterygota</taxon>
        <taxon>Neoptera</taxon>
        <taxon>Endopterygota</taxon>
        <taxon>Lepidoptera</taxon>
        <taxon>Glossata</taxon>
        <taxon>Ditrysia</taxon>
        <taxon>Tortricoidea</taxon>
        <taxon>Tortricidae</taxon>
        <taxon>Tortricinae</taxon>
        <taxon>Choristoneura</taxon>
    </lineage>
</organism>
<accession>A0ACC0K7X2</accession>
<dbReference type="Proteomes" id="UP001064048">
    <property type="component" value="Chromosome 24"/>
</dbReference>
<evidence type="ECO:0000313" key="1">
    <source>
        <dbReference type="EMBL" id="KAI8432596.1"/>
    </source>
</evidence>
<name>A0ACC0K7X2_CHOFU</name>
<reference evidence="1 2" key="1">
    <citation type="journal article" date="2022" name="Genome Biol. Evol.">
        <title>The Spruce Budworm Genome: Reconstructing the Evolutionary History of Antifreeze Proteins.</title>
        <authorList>
            <person name="Beliveau C."/>
            <person name="Gagne P."/>
            <person name="Picq S."/>
            <person name="Vernygora O."/>
            <person name="Keeling C.I."/>
            <person name="Pinkney K."/>
            <person name="Doucet D."/>
            <person name="Wen F."/>
            <person name="Johnston J.S."/>
            <person name="Maaroufi H."/>
            <person name="Boyle B."/>
            <person name="Laroche J."/>
            <person name="Dewar K."/>
            <person name="Juretic N."/>
            <person name="Blackburn G."/>
            <person name="Nisole A."/>
            <person name="Brunet B."/>
            <person name="Brandao M."/>
            <person name="Lumley L."/>
            <person name="Duan J."/>
            <person name="Quan G."/>
            <person name="Lucarotti C.J."/>
            <person name="Roe A.D."/>
            <person name="Sperling F.A.H."/>
            <person name="Levesque R.C."/>
            <person name="Cusson M."/>
        </authorList>
    </citation>
    <scope>NUCLEOTIDE SEQUENCE [LARGE SCALE GENOMIC DNA]</scope>
    <source>
        <strain evidence="1">Glfc:IPQL:Cfum</strain>
    </source>
</reference>